<organism evidence="2 3">
    <name type="scientific">Coccidioides immitis RMSCC 2394</name>
    <dbReference type="NCBI Taxonomy" id="404692"/>
    <lineage>
        <taxon>Eukaryota</taxon>
        <taxon>Fungi</taxon>
        <taxon>Dikarya</taxon>
        <taxon>Ascomycota</taxon>
        <taxon>Pezizomycotina</taxon>
        <taxon>Eurotiomycetes</taxon>
        <taxon>Eurotiomycetidae</taxon>
        <taxon>Onygenales</taxon>
        <taxon>Onygenaceae</taxon>
        <taxon>Coccidioides</taxon>
    </lineage>
</organism>
<protein>
    <submittedName>
        <fullName evidence="2">Uncharacterized protein</fullName>
    </submittedName>
</protein>
<dbReference type="AlphaFoldDB" id="A0A0J6Y8V6"/>
<name>A0A0J6Y8V6_COCIT</name>
<feature type="region of interest" description="Disordered" evidence="1">
    <location>
        <begin position="106"/>
        <end position="129"/>
    </location>
</feature>
<evidence type="ECO:0000256" key="1">
    <source>
        <dbReference type="SAM" id="MobiDB-lite"/>
    </source>
</evidence>
<feature type="compositionally biased region" description="Basic and acidic residues" evidence="1">
    <location>
        <begin position="106"/>
        <end position="122"/>
    </location>
</feature>
<evidence type="ECO:0000313" key="2">
    <source>
        <dbReference type="EMBL" id="KMP04145.1"/>
    </source>
</evidence>
<dbReference type="EMBL" id="DS028094">
    <property type="protein sequence ID" value="KMP04145.1"/>
    <property type="molecule type" value="Genomic_DNA"/>
</dbReference>
<reference evidence="3" key="1">
    <citation type="journal article" date="2010" name="Genome Res.">
        <title>Population genomic sequencing of Coccidioides fungi reveals recent hybridization and transposon control.</title>
        <authorList>
            <person name="Neafsey D.E."/>
            <person name="Barker B.M."/>
            <person name="Sharpton T.J."/>
            <person name="Stajich J.E."/>
            <person name="Park D.J."/>
            <person name="Whiston E."/>
            <person name="Hung C.-Y."/>
            <person name="McMahan C."/>
            <person name="White J."/>
            <person name="Sykes S."/>
            <person name="Heiman D."/>
            <person name="Young S."/>
            <person name="Zeng Q."/>
            <person name="Abouelleil A."/>
            <person name="Aftuck L."/>
            <person name="Bessette D."/>
            <person name="Brown A."/>
            <person name="FitzGerald M."/>
            <person name="Lui A."/>
            <person name="Macdonald J.P."/>
            <person name="Priest M."/>
            <person name="Orbach M.J."/>
            <person name="Galgiani J.N."/>
            <person name="Kirkland T.N."/>
            <person name="Cole G.T."/>
            <person name="Birren B.W."/>
            <person name="Henn M.R."/>
            <person name="Taylor J.W."/>
            <person name="Rounsley S.D."/>
        </authorList>
    </citation>
    <scope>NUCLEOTIDE SEQUENCE [LARGE SCALE GENOMIC DNA]</scope>
    <source>
        <strain evidence="3">RMSCC 2394</strain>
    </source>
</reference>
<gene>
    <name evidence="2" type="ORF">CIRG_03836</name>
</gene>
<evidence type="ECO:0000313" key="3">
    <source>
        <dbReference type="Proteomes" id="UP000054565"/>
    </source>
</evidence>
<accession>A0A0J6Y8V6</accession>
<dbReference type="Proteomes" id="UP000054565">
    <property type="component" value="Unassembled WGS sequence"/>
</dbReference>
<feature type="region of interest" description="Disordered" evidence="1">
    <location>
        <begin position="40"/>
        <end position="63"/>
    </location>
</feature>
<proteinExistence type="predicted"/>
<feature type="compositionally biased region" description="Polar residues" evidence="1">
    <location>
        <begin position="40"/>
        <end position="51"/>
    </location>
</feature>
<sequence length="129" mass="13947">MDDLYYGPKCLQKVYASEADLGSSHVQKLKARRHLTNVNFAGTGPTNSADAPNTVAGTPHGAPSSAISGIEEISQLIMLGVRGFEGWVSALFTSQDKAGSDVELKARPDTHQMELRQEEPMTKLRSFSP</sequence>